<dbReference type="GO" id="GO:0042302">
    <property type="term" value="F:structural constituent of cuticle"/>
    <property type="evidence" value="ECO:0007669"/>
    <property type="project" value="UniProtKB-UniRule"/>
</dbReference>
<dbReference type="SUPFAM" id="SSF48264">
    <property type="entry name" value="Cytochrome P450"/>
    <property type="match status" value="1"/>
</dbReference>
<dbReference type="CDD" id="cd11054">
    <property type="entry name" value="CYP24A1-like"/>
    <property type="match status" value="1"/>
</dbReference>
<keyword evidence="10" id="KW-0732">Signal</keyword>
<dbReference type="Gene3D" id="1.10.630.10">
    <property type="entry name" value="Cytochrome P450"/>
    <property type="match status" value="1"/>
</dbReference>
<keyword evidence="5 18" id="KW-0193">Cuticle</keyword>
<dbReference type="Pfam" id="PF00379">
    <property type="entry name" value="Chitin_bind_4"/>
    <property type="match status" value="1"/>
</dbReference>
<keyword evidence="11" id="KW-0809">Transit peptide</keyword>
<dbReference type="InterPro" id="IPR001128">
    <property type="entry name" value="Cyt_P450"/>
</dbReference>
<evidence type="ECO:0000256" key="17">
    <source>
        <dbReference type="ARBA" id="ARBA00048117"/>
    </source>
</evidence>
<keyword evidence="6" id="KW-0349">Heme</keyword>
<evidence type="ECO:0000256" key="14">
    <source>
        <dbReference type="ARBA" id="ARBA00023033"/>
    </source>
</evidence>
<dbReference type="GO" id="GO:0005739">
    <property type="term" value="C:mitochondrion"/>
    <property type="evidence" value="ECO:0007669"/>
    <property type="project" value="UniProtKB-SubCell"/>
</dbReference>
<dbReference type="AlphaFoldDB" id="A0A4C1VZY2"/>
<dbReference type="PROSITE" id="PS00233">
    <property type="entry name" value="CHIT_BIND_RR_1"/>
    <property type="match status" value="1"/>
</dbReference>
<dbReference type="PROSITE" id="PS51155">
    <property type="entry name" value="CHIT_BIND_RR_2"/>
    <property type="match status" value="1"/>
</dbReference>
<dbReference type="Pfam" id="PF00067">
    <property type="entry name" value="p450"/>
    <property type="match status" value="1"/>
</dbReference>
<protein>
    <recommendedName>
        <fullName evidence="4">N(6)-L-threonylcarbamoyladenine synthase</fullName>
        <ecNumber evidence="4">2.3.1.234</ecNumber>
    </recommendedName>
</protein>
<evidence type="ECO:0000256" key="16">
    <source>
        <dbReference type="ARBA" id="ARBA00023315"/>
    </source>
</evidence>
<accession>A0A4C1VZY2</accession>
<comment type="cofactor">
    <cofactor evidence="1">
        <name>heme</name>
        <dbReference type="ChEBI" id="CHEBI:30413"/>
    </cofactor>
</comment>
<dbReference type="OrthoDB" id="3945418at2759"/>
<dbReference type="SUPFAM" id="SSF53067">
    <property type="entry name" value="Actin-like ATPase domain"/>
    <property type="match status" value="2"/>
</dbReference>
<dbReference type="GO" id="GO:0061711">
    <property type="term" value="F:tRNA N(6)-L-threonylcarbamoyladenine synthase activity"/>
    <property type="evidence" value="ECO:0007669"/>
    <property type="project" value="UniProtKB-EC"/>
</dbReference>
<evidence type="ECO:0000256" key="13">
    <source>
        <dbReference type="ARBA" id="ARBA00023004"/>
    </source>
</evidence>
<dbReference type="GO" id="GO:0020037">
    <property type="term" value="F:heme binding"/>
    <property type="evidence" value="ECO:0007669"/>
    <property type="project" value="InterPro"/>
</dbReference>
<dbReference type="InterPro" id="IPR000905">
    <property type="entry name" value="Gcp-like_dom"/>
</dbReference>
<evidence type="ECO:0000256" key="9">
    <source>
        <dbReference type="ARBA" id="ARBA00022723"/>
    </source>
</evidence>
<feature type="domain" description="Gcp-like" evidence="19">
    <location>
        <begin position="40"/>
        <end position="252"/>
    </location>
</feature>
<dbReference type="EC" id="2.3.1.234" evidence="4"/>
<keyword evidence="15" id="KW-0496">Mitochondrion</keyword>
<evidence type="ECO:0000313" key="21">
    <source>
        <dbReference type="Proteomes" id="UP000299102"/>
    </source>
</evidence>
<evidence type="ECO:0000256" key="4">
    <source>
        <dbReference type="ARBA" id="ARBA00012156"/>
    </source>
</evidence>
<dbReference type="PRINTS" id="PR00789">
    <property type="entry name" value="OSIALOPTASE"/>
</dbReference>
<keyword evidence="21" id="KW-1185">Reference proteome</keyword>
<evidence type="ECO:0000313" key="20">
    <source>
        <dbReference type="EMBL" id="GBP44401.1"/>
    </source>
</evidence>
<organism evidence="20 21">
    <name type="scientific">Eumeta variegata</name>
    <name type="common">Bagworm moth</name>
    <name type="synonym">Eumeta japonica</name>
    <dbReference type="NCBI Taxonomy" id="151549"/>
    <lineage>
        <taxon>Eukaryota</taxon>
        <taxon>Metazoa</taxon>
        <taxon>Ecdysozoa</taxon>
        <taxon>Arthropoda</taxon>
        <taxon>Hexapoda</taxon>
        <taxon>Insecta</taxon>
        <taxon>Pterygota</taxon>
        <taxon>Neoptera</taxon>
        <taxon>Endopterygota</taxon>
        <taxon>Lepidoptera</taxon>
        <taxon>Glossata</taxon>
        <taxon>Ditrysia</taxon>
        <taxon>Tineoidea</taxon>
        <taxon>Psychidae</taxon>
        <taxon>Oiketicinae</taxon>
        <taxon>Eumeta</taxon>
    </lineage>
</organism>
<evidence type="ECO:0000256" key="15">
    <source>
        <dbReference type="ARBA" id="ARBA00023128"/>
    </source>
</evidence>
<dbReference type="Pfam" id="PF00814">
    <property type="entry name" value="TsaD"/>
    <property type="match status" value="1"/>
</dbReference>
<evidence type="ECO:0000256" key="18">
    <source>
        <dbReference type="PROSITE-ProRule" id="PRU00497"/>
    </source>
</evidence>
<dbReference type="PROSITE" id="PS00086">
    <property type="entry name" value="CYTOCHROME_P450"/>
    <property type="match status" value="1"/>
</dbReference>
<keyword evidence="14" id="KW-0503">Monooxygenase</keyword>
<evidence type="ECO:0000256" key="10">
    <source>
        <dbReference type="ARBA" id="ARBA00022729"/>
    </source>
</evidence>
<dbReference type="GO" id="GO:0008033">
    <property type="term" value="P:tRNA processing"/>
    <property type="evidence" value="ECO:0007669"/>
    <property type="project" value="UniProtKB-KW"/>
</dbReference>
<dbReference type="EMBL" id="BGZK01000452">
    <property type="protein sequence ID" value="GBP44401.1"/>
    <property type="molecule type" value="Genomic_DNA"/>
</dbReference>
<keyword evidence="16" id="KW-0012">Acyltransferase</keyword>
<dbReference type="InterPro" id="IPR017861">
    <property type="entry name" value="KAE1/TsaD"/>
</dbReference>
<proteinExistence type="inferred from homology"/>
<dbReference type="InterPro" id="IPR036396">
    <property type="entry name" value="Cyt_P450_sf"/>
</dbReference>
<gene>
    <name evidence="20" type="primary">dib</name>
    <name evidence="20" type="ORF">EVAR_81315_1</name>
</gene>
<comment type="caution">
    <text evidence="20">The sequence shown here is derived from an EMBL/GenBank/DDBJ whole genome shotgun (WGS) entry which is preliminary data.</text>
</comment>
<dbReference type="InterPro" id="IPR000618">
    <property type="entry name" value="Insect_cuticle"/>
</dbReference>
<keyword evidence="9" id="KW-0479">Metal-binding</keyword>
<keyword evidence="13" id="KW-0408">Iron</keyword>
<keyword evidence="8" id="KW-0819">tRNA processing</keyword>
<dbReference type="GO" id="GO:0004497">
    <property type="term" value="F:monooxygenase activity"/>
    <property type="evidence" value="ECO:0007669"/>
    <property type="project" value="UniProtKB-KW"/>
</dbReference>
<dbReference type="InterPro" id="IPR017972">
    <property type="entry name" value="Cyt_P450_CS"/>
</dbReference>
<dbReference type="Gene3D" id="3.30.420.40">
    <property type="match status" value="2"/>
</dbReference>
<evidence type="ECO:0000256" key="5">
    <source>
        <dbReference type="ARBA" id="ARBA00022460"/>
    </source>
</evidence>
<evidence type="ECO:0000256" key="2">
    <source>
        <dbReference type="ARBA" id="ARBA00004173"/>
    </source>
</evidence>
<evidence type="ECO:0000256" key="11">
    <source>
        <dbReference type="ARBA" id="ARBA00022946"/>
    </source>
</evidence>
<evidence type="ECO:0000256" key="1">
    <source>
        <dbReference type="ARBA" id="ARBA00001971"/>
    </source>
</evidence>
<dbReference type="InterPro" id="IPR050479">
    <property type="entry name" value="CYP11_CYP27_families"/>
</dbReference>
<dbReference type="FunFam" id="1.10.630.10:FF:000006">
    <property type="entry name" value="Cytochrome P450 302a1, mitochondrial"/>
    <property type="match status" value="1"/>
</dbReference>
<dbReference type="InterPro" id="IPR031311">
    <property type="entry name" value="CHIT_BIND_RR_consensus"/>
</dbReference>
<dbReference type="PANTHER" id="PTHR24279:SF120">
    <property type="entry name" value="CYTOCHROME P450"/>
    <property type="match status" value="1"/>
</dbReference>
<reference evidence="20 21" key="1">
    <citation type="journal article" date="2019" name="Commun. Biol.">
        <title>The bagworm genome reveals a unique fibroin gene that provides high tensile strength.</title>
        <authorList>
            <person name="Kono N."/>
            <person name="Nakamura H."/>
            <person name="Ohtoshi R."/>
            <person name="Tomita M."/>
            <person name="Numata K."/>
            <person name="Arakawa K."/>
        </authorList>
    </citation>
    <scope>NUCLEOTIDE SEQUENCE [LARGE SCALE GENOMIC DNA]</scope>
</reference>
<comment type="similarity">
    <text evidence="3">Belongs to the cytochrome P450 family.</text>
</comment>
<dbReference type="Proteomes" id="UP000299102">
    <property type="component" value="Unassembled WGS sequence"/>
</dbReference>
<keyword evidence="12" id="KW-0560">Oxidoreductase</keyword>
<name>A0A4C1VZY2_EUMVA</name>
<dbReference type="GO" id="GO:0005506">
    <property type="term" value="F:iron ion binding"/>
    <property type="evidence" value="ECO:0007669"/>
    <property type="project" value="InterPro"/>
</dbReference>
<evidence type="ECO:0000256" key="7">
    <source>
        <dbReference type="ARBA" id="ARBA00022679"/>
    </source>
</evidence>
<dbReference type="FunFam" id="3.30.420.40:FF:000083">
    <property type="entry name" value="Probable tRNA N6-adenosine threonylcarbamoyltransferase, mitochondrial"/>
    <property type="match status" value="1"/>
</dbReference>
<evidence type="ECO:0000256" key="3">
    <source>
        <dbReference type="ARBA" id="ARBA00010617"/>
    </source>
</evidence>
<dbReference type="CDD" id="cd24134">
    <property type="entry name" value="ASKHA_NBD_OSGEPL1_QRI7_euk"/>
    <property type="match status" value="1"/>
</dbReference>
<dbReference type="STRING" id="151549.A0A4C1VZY2"/>
<evidence type="ECO:0000256" key="12">
    <source>
        <dbReference type="ARBA" id="ARBA00023002"/>
    </source>
</evidence>
<dbReference type="NCBIfam" id="TIGR00329">
    <property type="entry name" value="gcp_kae1"/>
    <property type="match status" value="1"/>
</dbReference>
<sequence>MKTVLNFACGYFKFSTNCTILGIETSCDDTGCAIVNEQGEILSEITVSQNLIHLRNGGIIPDIAQDLHRRNIELVVQKTLSQAKLCVKDLSAIAVTVKPGLPLSLPVGVKYAKYLARYYEKPLIPIHHMQAHALVPRIQNQIDFPFLVLLISGAHCLIAVAKDVDDFLLLGESMDSAPGELFDKVSRRMKLRNIPEYSQCCGGKAIELAAAKATNPQIFQLPLPLAEYKDCNFSFDGLKTSAIYKLLQKEKEHNIVVEVYLCGSLLSSWKNMCPLLNLKIIKTSFCLRWYATAVEARSESMYKRFSDIPGPKHYPVIGTLYKYLPFIGEYNAETLDKNARLNWIRYGPLVREELMPGVALLHVYAPDDMETLFRQEGRLPERRSHTAMLDYRLSKPDVYNSGGLLATNGPDWWRLRSAFQKNFTSPQSVKNHVTTTDGVVRDFIRWIKTERSSDSDDFLPYLNRLFLEVIGLIAFGEKFNSFSVEEQAQHSRSSKTILAAFQSNSGIMKLDKGIMWRFIRSPLYRKLAYSQDYLEKVSKEILLKKMHFFEKDSGAEPLCLLESFLNQPNVDMKDINGMMVDILMAAIDTTSYSTSFALYHLARHSDIQRRLFEEAKNLLPDHEGSISSEVLSKAYYTRSCIRESLRLNPVSIGIGRVLQNDIILSEYLIPKGTVVVTQNMTSCRLPQYARDPLHFRPERWQRDSHQHEVLHPFLSLPFGFGPRSCIARRLAEQNICITILRLVRQFELRWDGGELDVRTFLINKPNRPDSKRVFNADEIALNTRFGSCPSTGRVLAAKGDKNIYAVEQGNSKENACGLCPFDENAIDYYKCLDGPRSVEETDRQTADNDENKVMSIKIAVCLSALCMVVHSAPEPVPRRTLPALQHEEVHDELGQYALRYVTAEGSVVSERGWLVPSLVDGGHVLAYEGQYTFRGDDGETYVTKYRADPTGFHVDANHVPKASAR</sequence>
<comment type="catalytic activity">
    <reaction evidence="17">
        <text>L-threonylcarbamoyladenylate + adenosine(37) in tRNA = N(6)-L-threonylcarbamoyladenosine(37) in tRNA + AMP + H(+)</text>
        <dbReference type="Rhea" id="RHEA:37059"/>
        <dbReference type="Rhea" id="RHEA-COMP:10162"/>
        <dbReference type="Rhea" id="RHEA-COMP:10163"/>
        <dbReference type="ChEBI" id="CHEBI:15378"/>
        <dbReference type="ChEBI" id="CHEBI:73682"/>
        <dbReference type="ChEBI" id="CHEBI:74411"/>
        <dbReference type="ChEBI" id="CHEBI:74418"/>
        <dbReference type="ChEBI" id="CHEBI:456215"/>
        <dbReference type="EC" id="2.3.1.234"/>
    </reaction>
</comment>
<comment type="subcellular location">
    <subcellularLocation>
        <location evidence="2">Mitochondrion</location>
    </subcellularLocation>
</comment>
<evidence type="ECO:0000256" key="6">
    <source>
        <dbReference type="ARBA" id="ARBA00022617"/>
    </source>
</evidence>
<evidence type="ECO:0000256" key="8">
    <source>
        <dbReference type="ARBA" id="ARBA00022694"/>
    </source>
</evidence>
<dbReference type="PANTHER" id="PTHR24279">
    <property type="entry name" value="CYTOCHROME P450"/>
    <property type="match status" value="1"/>
</dbReference>
<keyword evidence="7" id="KW-0808">Transferase</keyword>
<dbReference type="InterPro" id="IPR043129">
    <property type="entry name" value="ATPase_NBD"/>
</dbReference>
<dbReference type="GO" id="GO:0016705">
    <property type="term" value="F:oxidoreductase activity, acting on paired donors, with incorporation or reduction of molecular oxygen"/>
    <property type="evidence" value="ECO:0007669"/>
    <property type="project" value="InterPro"/>
</dbReference>
<evidence type="ECO:0000259" key="19">
    <source>
        <dbReference type="Pfam" id="PF00814"/>
    </source>
</evidence>